<gene>
    <name evidence="2" type="ORF">NQ317_010330</name>
</gene>
<dbReference type="InterPro" id="IPR018849">
    <property type="entry name" value="Urb2/Npa2_C"/>
</dbReference>
<protein>
    <recommendedName>
        <fullName evidence="1">Nucleolar 27S pre-rRNA processing Urb2/Npa2 C-terminal domain-containing protein</fullName>
    </recommendedName>
</protein>
<dbReference type="Pfam" id="PF10441">
    <property type="entry name" value="Urb2"/>
    <property type="match status" value="1"/>
</dbReference>
<name>A0ABQ9J4C6_9CUCU</name>
<keyword evidence="3" id="KW-1185">Reference proteome</keyword>
<sequence>MEYLKENEHITCQFEEYAQLISLICGHIPNEEFEKVTQDLLNITDNLVRKDVTRFGKNLKTWESIVCCNLNPIKTKTLSNAIEGLLPKLMVFLQESIYDENLFNTIYEFERIMIQTNHVHLSPHMIDILILNSTLFMQKENKNFKKTFILSISLLDCLLRHRKPMIMDRLPPFLQQFRVILKSLCQKSNSDLSLEDVFVREISDCAHELEKFTRNLVYCQKDMGRIAMYLIADILEQYEKTTLYPGVKIHLNNCVYSLISVCDQHAVTYLMRVLSSASTEIFKLTHTTPHISLSFNIAYFDDVRTLMRQLTVESQDRS</sequence>
<dbReference type="Proteomes" id="UP001162164">
    <property type="component" value="Unassembled WGS sequence"/>
</dbReference>
<evidence type="ECO:0000313" key="2">
    <source>
        <dbReference type="EMBL" id="KAJ8972407.1"/>
    </source>
</evidence>
<evidence type="ECO:0000313" key="3">
    <source>
        <dbReference type="Proteomes" id="UP001162164"/>
    </source>
</evidence>
<dbReference type="EMBL" id="JAPWTJ010001350">
    <property type="protein sequence ID" value="KAJ8972407.1"/>
    <property type="molecule type" value="Genomic_DNA"/>
</dbReference>
<proteinExistence type="predicted"/>
<accession>A0ABQ9J4C6</accession>
<comment type="caution">
    <text evidence="2">The sequence shown here is derived from an EMBL/GenBank/DDBJ whole genome shotgun (WGS) entry which is preliminary data.</text>
</comment>
<organism evidence="2 3">
    <name type="scientific">Molorchus minor</name>
    <dbReference type="NCBI Taxonomy" id="1323400"/>
    <lineage>
        <taxon>Eukaryota</taxon>
        <taxon>Metazoa</taxon>
        <taxon>Ecdysozoa</taxon>
        <taxon>Arthropoda</taxon>
        <taxon>Hexapoda</taxon>
        <taxon>Insecta</taxon>
        <taxon>Pterygota</taxon>
        <taxon>Neoptera</taxon>
        <taxon>Endopterygota</taxon>
        <taxon>Coleoptera</taxon>
        <taxon>Polyphaga</taxon>
        <taxon>Cucujiformia</taxon>
        <taxon>Chrysomeloidea</taxon>
        <taxon>Cerambycidae</taxon>
        <taxon>Lamiinae</taxon>
        <taxon>Monochamini</taxon>
        <taxon>Molorchus</taxon>
    </lineage>
</organism>
<dbReference type="InterPro" id="IPR052609">
    <property type="entry name" value="Ribosome_Biogenesis_Reg"/>
</dbReference>
<evidence type="ECO:0000259" key="1">
    <source>
        <dbReference type="Pfam" id="PF10441"/>
    </source>
</evidence>
<reference evidence="2" key="1">
    <citation type="journal article" date="2023" name="Insect Mol. Biol.">
        <title>Genome sequencing provides insights into the evolution of gene families encoding plant cell wall-degrading enzymes in longhorned beetles.</title>
        <authorList>
            <person name="Shin N.R."/>
            <person name="Okamura Y."/>
            <person name="Kirsch R."/>
            <person name="Pauchet Y."/>
        </authorList>
    </citation>
    <scope>NUCLEOTIDE SEQUENCE</scope>
    <source>
        <strain evidence="2">MMC_N1</strain>
    </source>
</reference>
<dbReference type="PANTHER" id="PTHR15682:SF2">
    <property type="entry name" value="UNHEALTHY RIBOSOME BIOGENESIS PROTEIN 2 HOMOLOG"/>
    <property type="match status" value="1"/>
</dbReference>
<feature type="domain" description="Nucleolar 27S pre-rRNA processing Urb2/Npa2 C-terminal" evidence="1">
    <location>
        <begin position="111"/>
        <end position="283"/>
    </location>
</feature>
<dbReference type="PANTHER" id="PTHR15682">
    <property type="entry name" value="UNHEALTHY RIBOSOME BIOGENESIS PROTEIN 2 HOMOLOG"/>
    <property type="match status" value="1"/>
</dbReference>